<evidence type="ECO:0000256" key="2">
    <source>
        <dbReference type="ARBA" id="ARBA00022448"/>
    </source>
</evidence>
<feature type="domain" description="TonB-dependent receptor-like beta-barrel" evidence="10">
    <location>
        <begin position="212"/>
        <end position="737"/>
    </location>
</feature>
<reference evidence="12" key="1">
    <citation type="submission" date="2019-03" db="EMBL/GenBank/DDBJ databases">
        <title>Single cell metagenomics reveals metabolic interactions within the superorganism composed of flagellate Streblomastix strix and complex community of Bacteroidetes bacteria on its surface.</title>
        <authorList>
            <person name="Treitli S.C."/>
            <person name="Kolisko M."/>
            <person name="Husnik F."/>
            <person name="Keeling P."/>
            <person name="Hampl V."/>
        </authorList>
    </citation>
    <scope>NUCLEOTIDE SEQUENCE</scope>
    <source>
        <strain evidence="12">STM</strain>
    </source>
</reference>
<feature type="domain" description="TonB-dependent receptor plug" evidence="11">
    <location>
        <begin position="45"/>
        <end position="150"/>
    </location>
</feature>
<dbReference type="GO" id="GO:0006826">
    <property type="term" value="P:iron ion transport"/>
    <property type="evidence" value="ECO:0007669"/>
    <property type="project" value="UniProtKB-KW"/>
</dbReference>
<evidence type="ECO:0000256" key="8">
    <source>
        <dbReference type="ARBA" id="ARBA00023136"/>
    </source>
</evidence>
<gene>
    <name evidence="12" type="ORF">EZS27_017987</name>
</gene>
<dbReference type="Pfam" id="PF00593">
    <property type="entry name" value="TonB_dep_Rec_b-barrel"/>
    <property type="match status" value="1"/>
</dbReference>
<comment type="subcellular location">
    <subcellularLocation>
        <location evidence="1">Cell outer membrane</location>
        <topology evidence="1">Multi-pass membrane protein</topology>
    </subcellularLocation>
</comment>
<dbReference type="InterPro" id="IPR000531">
    <property type="entry name" value="Beta-barrel_TonB"/>
</dbReference>
<comment type="caution">
    <text evidence="12">The sequence shown here is derived from an EMBL/GenBank/DDBJ whole genome shotgun (WGS) entry which is preliminary data.</text>
</comment>
<keyword evidence="8" id="KW-0472">Membrane</keyword>
<dbReference type="PANTHER" id="PTHR32552:SF81">
    <property type="entry name" value="TONB-DEPENDENT OUTER MEMBRANE RECEPTOR"/>
    <property type="match status" value="1"/>
</dbReference>
<protein>
    <submittedName>
        <fullName evidence="12">TonB-dependent receptor</fullName>
    </submittedName>
</protein>
<dbReference type="PROSITE" id="PS52016">
    <property type="entry name" value="TONB_DEPENDENT_REC_3"/>
    <property type="match status" value="1"/>
</dbReference>
<keyword evidence="7" id="KW-0798">TonB box</keyword>
<evidence type="ECO:0000256" key="1">
    <source>
        <dbReference type="ARBA" id="ARBA00004571"/>
    </source>
</evidence>
<evidence type="ECO:0000313" key="12">
    <source>
        <dbReference type="EMBL" id="KAA6333618.1"/>
    </source>
</evidence>
<keyword evidence="5" id="KW-0408">Iron</keyword>
<dbReference type="InterPro" id="IPR012910">
    <property type="entry name" value="Plug_dom"/>
</dbReference>
<keyword evidence="2" id="KW-0813">Transport</keyword>
<evidence type="ECO:0000256" key="3">
    <source>
        <dbReference type="ARBA" id="ARBA00022496"/>
    </source>
</evidence>
<dbReference type="AlphaFoldDB" id="A0A5J4RJ22"/>
<evidence type="ECO:0000256" key="6">
    <source>
        <dbReference type="ARBA" id="ARBA00023065"/>
    </source>
</evidence>
<dbReference type="PANTHER" id="PTHR32552">
    <property type="entry name" value="FERRICHROME IRON RECEPTOR-RELATED"/>
    <property type="match status" value="1"/>
</dbReference>
<dbReference type="InterPro" id="IPR039426">
    <property type="entry name" value="TonB-dep_rcpt-like"/>
</dbReference>
<evidence type="ECO:0000259" key="10">
    <source>
        <dbReference type="Pfam" id="PF00593"/>
    </source>
</evidence>
<dbReference type="Pfam" id="PF07715">
    <property type="entry name" value="Plug"/>
    <property type="match status" value="1"/>
</dbReference>
<sequence length="774" mass="86436">MKHILAFLLLVIISFEVSAQIKGEIAGDTLETIIVTAQLREQQVLDIPVTLSTISAQMLENTHTTNLEQLSNFVPGLNIRIQTPHRPSFVIRGLTSDEVNPTAQPRVSVYYNQVPTSRASMAVSELYDMERIEVLKGPQGTLFGRGAQIGAINFITKKPDSGFGGYLSAGTGSFAMKEVEGAANIPVIGDKLFTRVAGIYSYQDGYITNLSGGKLNGKNTIGGRFSARYIPIQNLKIDWVVNYQKDDNPGTAFMSKRYPNAKGEYDIFNYEASLDEGKDFYNKRDVFGSSLDAKYYINEHNYITSITSYYKNSADSKWDGDGTIAPAIDMSELVKANQFMQEFRYNFSPSSRLNGLIGLSYWREDVKQKYWFGPNEQYMIYPLLEVMSQSFPVPMEVPPLVMGDGKSYPMPAIPGALLGSPYDIPLPTNHEEENNSGAINSAYDIFADATFLIFPKLSLTAGIRGTYETFKTTNESHMIGETPSTLGSLMGGTTRNFFFAEAPYSEVTKDFLSLTYRANLKYDISNHSNVYASYSKGRRPNVVQYNSAGESEVMSAETVHSFDAGYKWTAQQRYWFDAGVFYQLYKNFQTSKWDNANYLIDDAGKATAYGIEATAKAVLLENLEVFGNYAYIHARFSDEDSEGSKQLYAGKTFRLTPENSFLIGFNAKANISRNIQVVFTPTYSWKSHVWFEDSNELQPENPTLARLEQDAYGLLNANLAFKLNNPNLTLSVFGANLLNEKFIISAGNTGMMFGLPTYIPGMPSTFGAKLRWNF</sequence>
<dbReference type="EMBL" id="SNRY01001091">
    <property type="protein sequence ID" value="KAA6333618.1"/>
    <property type="molecule type" value="Genomic_DNA"/>
</dbReference>
<dbReference type="GO" id="GO:0009279">
    <property type="term" value="C:cell outer membrane"/>
    <property type="evidence" value="ECO:0007669"/>
    <property type="project" value="UniProtKB-SubCell"/>
</dbReference>
<evidence type="ECO:0000256" key="4">
    <source>
        <dbReference type="ARBA" id="ARBA00022692"/>
    </source>
</evidence>
<dbReference type="InterPro" id="IPR036942">
    <property type="entry name" value="Beta-barrel_TonB_sf"/>
</dbReference>
<dbReference type="InterPro" id="IPR010916">
    <property type="entry name" value="TonB_box_CS"/>
</dbReference>
<evidence type="ECO:0000256" key="7">
    <source>
        <dbReference type="ARBA" id="ARBA00023077"/>
    </source>
</evidence>
<evidence type="ECO:0000256" key="5">
    <source>
        <dbReference type="ARBA" id="ARBA00023004"/>
    </source>
</evidence>
<evidence type="ECO:0000259" key="11">
    <source>
        <dbReference type="Pfam" id="PF07715"/>
    </source>
</evidence>
<keyword evidence="9" id="KW-0998">Cell outer membrane</keyword>
<dbReference type="PROSITE" id="PS00430">
    <property type="entry name" value="TONB_DEPENDENT_REC_1"/>
    <property type="match status" value="1"/>
</dbReference>
<dbReference type="Gene3D" id="2.40.170.20">
    <property type="entry name" value="TonB-dependent receptor, beta-barrel domain"/>
    <property type="match status" value="2"/>
</dbReference>
<name>A0A5J4RJ22_9ZZZZ</name>
<accession>A0A5J4RJ22</accession>
<dbReference type="SUPFAM" id="SSF56935">
    <property type="entry name" value="Porins"/>
    <property type="match status" value="1"/>
</dbReference>
<keyword evidence="12" id="KW-0675">Receptor</keyword>
<evidence type="ECO:0000256" key="9">
    <source>
        <dbReference type="ARBA" id="ARBA00023237"/>
    </source>
</evidence>
<keyword evidence="4" id="KW-0812">Transmembrane</keyword>
<organism evidence="12">
    <name type="scientific">termite gut metagenome</name>
    <dbReference type="NCBI Taxonomy" id="433724"/>
    <lineage>
        <taxon>unclassified sequences</taxon>
        <taxon>metagenomes</taxon>
        <taxon>organismal metagenomes</taxon>
    </lineage>
</organism>
<proteinExistence type="predicted"/>
<keyword evidence="6" id="KW-0406">Ion transport</keyword>
<keyword evidence="3" id="KW-0410">Iron transport</keyword>